<feature type="compositionally biased region" description="Pro residues" evidence="4">
    <location>
        <begin position="1218"/>
        <end position="1242"/>
    </location>
</feature>
<feature type="compositionally biased region" description="Gly residues" evidence="4">
    <location>
        <begin position="1922"/>
        <end position="1932"/>
    </location>
</feature>
<feature type="compositionally biased region" description="Pro residues" evidence="4">
    <location>
        <begin position="1134"/>
        <end position="1152"/>
    </location>
</feature>
<comment type="caution">
    <text evidence="6">The sequence shown here is derived from an EMBL/GenBank/DDBJ whole genome shotgun (WGS) entry which is preliminary data.</text>
</comment>
<feature type="compositionally biased region" description="Pro residues" evidence="4">
    <location>
        <begin position="1029"/>
        <end position="1061"/>
    </location>
</feature>
<dbReference type="PROSITE" id="PS50023">
    <property type="entry name" value="LIM_DOMAIN_2"/>
    <property type="match status" value="2"/>
</dbReference>
<dbReference type="Proteomes" id="UP001150569">
    <property type="component" value="Unassembled WGS sequence"/>
</dbReference>
<organism evidence="6 7">
    <name type="scientific">Tieghemiomyces parasiticus</name>
    <dbReference type="NCBI Taxonomy" id="78921"/>
    <lineage>
        <taxon>Eukaryota</taxon>
        <taxon>Fungi</taxon>
        <taxon>Fungi incertae sedis</taxon>
        <taxon>Zoopagomycota</taxon>
        <taxon>Kickxellomycotina</taxon>
        <taxon>Dimargaritomycetes</taxon>
        <taxon>Dimargaritales</taxon>
        <taxon>Dimargaritaceae</taxon>
        <taxon>Tieghemiomyces</taxon>
    </lineage>
</organism>
<gene>
    <name evidence="6" type="ORF">IWQ60_007133</name>
</gene>
<feature type="compositionally biased region" description="Pro residues" evidence="4">
    <location>
        <begin position="879"/>
        <end position="912"/>
    </location>
</feature>
<feature type="compositionally biased region" description="Pro residues" evidence="4">
    <location>
        <begin position="980"/>
        <end position="1006"/>
    </location>
</feature>
<feature type="compositionally biased region" description="Basic and acidic residues" evidence="4">
    <location>
        <begin position="174"/>
        <end position="183"/>
    </location>
</feature>
<keyword evidence="3" id="KW-0440">LIM domain</keyword>
<dbReference type="EMBL" id="JANBPT010000460">
    <property type="protein sequence ID" value="KAJ1919860.1"/>
    <property type="molecule type" value="Genomic_DNA"/>
</dbReference>
<feature type="compositionally biased region" description="Low complexity" evidence="4">
    <location>
        <begin position="1303"/>
        <end position="1315"/>
    </location>
</feature>
<evidence type="ECO:0000259" key="5">
    <source>
        <dbReference type="PROSITE" id="PS50023"/>
    </source>
</evidence>
<name>A0A9W8A0A9_9FUNG</name>
<evidence type="ECO:0000313" key="7">
    <source>
        <dbReference type="Proteomes" id="UP001150569"/>
    </source>
</evidence>
<feature type="region of interest" description="Disordered" evidence="4">
    <location>
        <begin position="170"/>
        <end position="320"/>
    </location>
</feature>
<feature type="compositionally biased region" description="Low complexity" evidence="4">
    <location>
        <begin position="1835"/>
        <end position="1865"/>
    </location>
</feature>
<proteinExistence type="predicted"/>
<dbReference type="Gene3D" id="2.10.110.10">
    <property type="entry name" value="Cysteine Rich Protein"/>
    <property type="match status" value="2"/>
</dbReference>
<reference evidence="6" key="1">
    <citation type="submission" date="2022-07" db="EMBL/GenBank/DDBJ databases">
        <title>Phylogenomic reconstructions and comparative analyses of Kickxellomycotina fungi.</title>
        <authorList>
            <person name="Reynolds N.K."/>
            <person name="Stajich J.E."/>
            <person name="Barry K."/>
            <person name="Grigoriev I.V."/>
            <person name="Crous P."/>
            <person name="Smith M.E."/>
        </authorList>
    </citation>
    <scope>NUCLEOTIDE SEQUENCE</scope>
    <source>
        <strain evidence="6">RSA 861</strain>
    </source>
</reference>
<feature type="region of interest" description="Disordered" evidence="4">
    <location>
        <begin position="1818"/>
        <end position="1877"/>
    </location>
</feature>
<feature type="region of interest" description="Disordered" evidence="4">
    <location>
        <begin position="87"/>
        <end position="139"/>
    </location>
</feature>
<feature type="region of interest" description="Disordered" evidence="4">
    <location>
        <begin position="1899"/>
        <end position="1943"/>
    </location>
</feature>
<dbReference type="Pfam" id="PF00412">
    <property type="entry name" value="LIM"/>
    <property type="match status" value="1"/>
</dbReference>
<feature type="compositionally biased region" description="Pro residues" evidence="4">
    <location>
        <begin position="948"/>
        <end position="963"/>
    </location>
</feature>
<feature type="region of interest" description="Disordered" evidence="4">
    <location>
        <begin position="1481"/>
        <end position="1500"/>
    </location>
</feature>
<accession>A0A9W8A0A9</accession>
<keyword evidence="7" id="KW-1185">Reference proteome</keyword>
<feature type="compositionally biased region" description="Basic and acidic residues" evidence="4">
    <location>
        <begin position="1900"/>
        <end position="1910"/>
    </location>
</feature>
<feature type="compositionally biased region" description="Pro residues" evidence="4">
    <location>
        <begin position="1171"/>
        <end position="1192"/>
    </location>
</feature>
<feature type="region of interest" description="Disordered" evidence="4">
    <location>
        <begin position="515"/>
        <end position="534"/>
    </location>
</feature>
<feature type="region of interest" description="Disordered" evidence="4">
    <location>
        <begin position="1210"/>
        <end position="1244"/>
    </location>
</feature>
<sequence length="1943" mass="203804">MTANAKEKGFDTATQAPFSYDIRVTGDISPYTNADDGRTTRVSVKITSNDDLCNILQARQAGGAQRPWSIANPHELLNVDINARVNPFTDEHTPSAAPPASATAESRRPVKTASPAPHSPHPFHRHMHGPQPAMAKCGGSVSHQPLAIAATAAHIDPDEAAMAHLWHRPASARSRTELSEVLERAGPTAPSERSLSPHPSEWELADVLRRTTGPPEAREMSPAPHLDHGRYSRPPSMAQGSVHQARRGGSVVVPSEPLRSSSKIRELEGSEADEAVRDPTWTSAVVPRRRSPPPSLGRRFASLLPPTPEFNRPARSTTPPPVMQAAWLVDNRAGGRATPSERPASVQSNVSLSSILTTTHTSTTTTTTTHTTTQQATLTVPVGVTPSTASSSPSIRPYHPAGEARRGGCADHGPSFAPSSANTSFVGYHDIDRVQMAQMHRTPKHCYEVCYLCSKLITGGDRIVPQDRPIHRGCLRCTECRRLLTVDSLKISDEAFYCEVHHAARDRVLPSALSNPYRSAGHPGGTGGAKPARPQNLTLSFHPHTVAYSQPSASEPSFCGTASSLDLSDNVPCSCDCHCMYCPISLYGVVTESEAGDQAHRCACHCACPVCVRARGIHSSLGTPPPWTPAIERSMMLHPSPSARSTPFPGAPMVGGSVLEPRSDTPYRTLDRSTHSGKACLCQCRCAFCPNALYGQVSVDEEVLAHPCHCDCPCSICVRALNIYDNFGDPPEFAPPRAKTPAGCLNPGENTPCLLFAKAGGGDASVFECPCPNCHETRVRDANLIERIMAYYYSKAVLDPTYSLTPKDKEYIRLICPCCHCRRFRECNYKTTGSPVLKPQAKSASPTPSPSPPQHKEFGKCPCPNCTTGTQGLPSKAPSSPPPPKAPSSPPPPKAPSSPPPKPPSGKPPGGPPKDFGECPCPNCKPSMSGPPPKTPGSPSPLKAPSSPSAPPKSPTGKPPSGPPKDFGQCPCPNCTSGTPGPPSKAPSSPPPPKAPSSPPPKPPSSKPSGGPPKDFGECPCPNCTSGTPGPPPKAPSSPPPPKAPSSPPPKPPSSKPPGGPPKDFGECPCPNCTSGTPRPASPPPPKAPSSPPAPPKSPTGKPPSGSPKDFGQCPCPNCSSNTGPTKSTTSPPAKSPSPPPPKAPSTPPSKPPTDFGTCPCPNCSSNTRPGKPPTSPPPGKSPSSPPPPKAPSGPSKDFGVCPCPNCSSNAGPAKPTTSPPPPKAASPPPTPKPATPAPAPTPKDFGACPCPNCTGQFGTQPPSKPTPTPSSPPPAKSEGKPPTDFGVCPCPNCTTRSTGALASPSPAKPAVKPTSSPPASPSTKPTGDFGACPCPNCTTSMPAPSKPTPASPKPASTKPVTPAKSSSPATHTFDCPCPHCRAYKPPVNVPNKQGGRSTPGGSPRLTPADQTCTCRCACALCSLSPKYDVKIKVSLNPDTLSETMADKPLIVTTETSEIACHCTCACDCCTRAQKFCNPNASPLGPQPTGARQGRTGGGKPQVVTVAQVPANSSSKLKVDVGRDGKPNVIVNGKLEETRKQLKEEFLTRSPRGSEWLTERITDNYMRTVVEERQRRLNPPPSLSASSAAIGGTFMGDRRGGRANAPAYSSPLSISMMAPLPEGAATKQPGSKASDSAVSIVVSAPPPSTPPSPPAVDQSMIMAPTPQLSGHLDTFNGGTFSSSIAFSALAPSPIPLTRRAAIRQRAQTTAAASPIQIDLRSAVSPSPFDPMASQISLASQRRNETANAKNNWEHPICPTCEDFCYMFDKVTFDGVAYHRHCLKCVECKRVLHPTHCVRVRDQLYCSYHASNVLRRRSMLIGPEASRPKPTRRRPPSVTRKSGASSPASSRAPSTVPPSFAAASSPRPTPPVSPGFRGSHFKGPYYNPFGVLNREMASLEQRFRETEEAMRKSFKPRSSTGPSFGGSAAGNGAGNENSPFSMHS</sequence>
<protein>
    <recommendedName>
        <fullName evidence="5">LIM zinc-binding domain-containing protein</fullName>
    </recommendedName>
</protein>
<feature type="domain" description="LIM zinc-binding" evidence="5">
    <location>
        <begin position="1755"/>
        <end position="1815"/>
    </location>
</feature>
<feature type="compositionally biased region" description="Pro residues" evidence="4">
    <location>
        <begin position="929"/>
        <end position="939"/>
    </location>
</feature>
<dbReference type="GO" id="GO:0046872">
    <property type="term" value="F:metal ion binding"/>
    <property type="evidence" value="ECO:0007669"/>
    <property type="project" value="UniProtKB-KW"/>
</dbReference>
<dbReference type="PROSITE" id="PS00478">
    <property type="entry name" value="LIM_DOMAIN_1"/>
    <property type="match status" value="1"/>
</dbReference>
<feature type="compositionally biased region" description="Pro residues" evidence="4">
    <location>
        <begin position="1080"/>
        <end position="1106"/>
    </location>
</feature>
<evidence type="ECO:0000256" key="2">
    <source>
        <dbReference type="ARBA" id="ARBA00022833"/>
    </source>
</evidence>
<dbReference type="OrthoDB" id="8062037at2759"/>
<dbReference type="InterPro" id="IPR001781">
    <property type="entry name" value="Znf_LIM"/>
</dbReference>
<feature type="region of interest" description="Disordered" evidence="4">
    <location>
        <begin position="1573"/>
        <end position="1607"/>
    </location>
</feature>
<keyword evidence="2 3" id="KW-0862">Zinc</keyword>
<evidence type="ECO:0000313" key="6">
    <source>
        <dbReference type="EMBL" id="KAJ1919860.1"/>
    </source>
</evidence>
<feature type="compositionally biased region" description="Pro residues" evidence="4">
    <location>
        <begin position="1263"/>
        <end position="1276"/>
    </location>
</feature>
<feature type="compositionally biased region" description="Low complexity" evidence="4">
    <location>
        <begin position="94"/>
        <end position="104"/>
    </location>
</feature>
<feature type="region of interest" description="Disordered" evidence="4">
    <location>
        <begin position="1260"/>
        <end position="1284"/>
    </location>
</feature>
<feature type="region of interest" description="Disordered" evidence="4">
    <location>
        <begin position="871"/>
        <end position="1197"/>
    </location>
</feature>
<feature type="region of interest" description="Disordered" evidence="4">
    <location>
        <begin position="1298"/>
        <end position="1327"/>
    </location>
</feature>
<feature type="domain" description="LIM zinc-binding" evidence="5">
    <location>
        <begin position="448"/>
        <end position="508"/>
    </location>
</feature>
<feature type="region of interest" description="Disordered" evidence="4">
    <location>
        <begin position="1344"/>
        <end position="1370"/>
    </location>
</feature>
<evidence type="ECO:0000256" key="1">
    <source>
        <dbReference type="ARBA" id="ARBA00022723"/>
    </source>
</evidence>
<evidence type="ECO:0000256" key="4">
    <source>
        <dbReference type="SAM" id="MobiDB-lite"/>
    </source>
</evidence>
<keyword evidence="1 3" id="KW-0479">Metal-binding</keyword>
<dbReference type="SMART" id="SM00132">
    <property type="entry name" value="LIM"/>
    <property type="match status" value="2"/>
</dbReference>
<feature type="region of interest" description="Disordered" evidence="4">
    <location>
        <begin position="835"/>
        <end position="856"/>
    </location>
</feature>
<evidence type="ECO:0000256" key="3">
    <source>
        <dbReference type="PROSITE-ProRule" id="PRU00125"/>
    </source>
</evidence>